<feature type="coiled-coil region" evidence="1">
    <location>
        <begin position="80"/>
        <end position="164"/>
    </location>
</feature>
<name>A0ABU5Q992_9BACT</name>
<keyword evidence="2" id="KW-1133">Transmembrane helix</keyword>
<feature type="domain" description="DUF7491" evidence="3">
    <location>
        <begin position="123"/>
        <end position="187"/>
    </location>
</feature>
<gene>
    <name evidence="4" type="ORF">VB248_09680</name>
</gene>
<feature type="transmembrane region" description="Helical" evidence="2">
    <location>
        <begin position="20"/>
        <end position="39"/>
    </location>
</feature>
<reference evidence="4 5" key="1">
    <citation type="submission" date="2023-12" db="EMBL/GenBank/DDBJ databases">
        <title>Novel species of the genus Arcicella isolated from rivers.</title>
        <authorList>
            <person name="Lu H."/>
        </authorList>
    </citation>
    <scope>NUCLEOTIDE SEQUENCE [LARGE SCALE GENOMIC DNA]</scope>
    <source>
        <strain evidence="4 5">KCTC 23307</strain>
    </source>
</reference>
<dbReference type="RefSeq" id="WP_323296568.1">
    <property type="nucleotide sequence ID" value="NZ_JAYFUM010000009.1"/>
</dbReference>
<dbReference type="Proteomes" id="UP001302949">
    <property type="component" value="Unassembled WGS sequence"/>
</dbReference>
<sequence>MNNILPQSPENKPINSNSILKAALALVILIAFCLAYMLFESKETMANQEEVINAKVMELANTRIKLDSITFQLDQQIAEVNQLGGDIGELQRAKAALEQDKVELTKNYSLEIATIKENFNEKIKGYETILRSKEAELVKLREENEQLSSENSNLKSEKMGLSRSVDEIRARSAEVASQNRVLKEKVTKAAALRVESLKVIGVTYNGKEFEDDRYKARKLEKIKLSVQLVKNELTEKGKKTVFIRILDPDGSTLFDTDMGSGTISMNGQDIGFTIRREINFDNENLHYDFIYHRGIPFRPGNYAIEMYAEGFKIGAGGFEVK</sequence>
<proteinExistence type="predicted"/>
<evidence type="ECO:0000256" key="1">
    <source>
        <dbReference type="SAM" id="Coils"/>
    </source>
</evidence>
<dbReference type="InterPro" id="IPR055914">
    <property type="entry name" value="DUF7491"/>
</dbReference>
<evidence type="ECO:0000313" key="5">
    <source>
        <dbReference type="Proteomes" id="UP001302949"/>
    </source>
</evidence>
<protein>
    <recommendedName>
        <fullName evidence="3">DUF7491 domain-containing protein</fullName>
    </recommendedName>
</protein>
<keyword evidence="5" id="KW-1185">Reference proteome</keyword>
<comment type="caution">
    <text evidence="4">The sequence shown here is derived from an EMBL/GenBank/DDBJ whole genome shotgun (WGS) entry which is preliminary data.</text>
</comment>
<evidence type="ECO:0000259" key="3">
    <source>
        <dbReference type="Pfam" id="PF24319"/>
    </source>
</evidence>
<evidence type="ECO:0000256" key="2">
    <source>
        <dbReference type="SAM" id="Phobius"/>
    </source>
</evidence>
<evidence type="ECO:0000313" key="4">
    <source>
        <dbReference type="EMBL" id="MEA5139406.1"/>
    </source>
</evidence>
<dbReference type="Pfam" id="PF24319">
    <property type="entry name" value="DUF7491"/>
    <property type="match status" value="1"/>
</dbReference>
<organism evidence="4 5">
    <name type="scientific">Arcicella rigui</name>
    <dbReference type="NCBI Taxonomy" id="797020"/>
    <lineage>
        <taxon>Bacteria</taxon>
        <taxon>Pseudomonadati</taxon>
        <taxon>Bacteroidota</taxon>
        <taxon>Cytophagia</taxon>
        <taxon>Cytophagales</taxon>
        <taxon>Flectobacillaceae</taxon>
        <taxon>Arcicella</taxon>
    </lineage>
</organism>
<dbReference type="EMBL" id="JAYFUM010000009">
    <property type="protein sequence ID" value="MEA5139406.1"/>
    <property type="molecule type" value="Genomic_DNA"/>
</dbReference>
<keyword evidence="2" id="KW-0472">Membrane</keyword>
<keyword evidence="1" id="KW-0175">Coiled coil</keyword>
<accession>A0ABU5Q992</accession>
<keyword evidence="2" id="KW-0812">Transmembrane</keyword>